<dbReference type="PANTHER" id="PTHR46289:SF19">
    <property type="entry name" value="ZINC FINGER MYM-TYPE CONTAINING 1"/>
    <property type="match status" value="1"/>
</dbReference>
<proteinExistence type="predicted"/>
<dbReference type="InterPro" id="IPR008906">
    <property type="entry name" value="HATC_C_dom"/>
</dbReference>
<dbReference type="EMBL" id="JARBHB010000005">
    <property type="protein sequence ID" value="KAJ8884413.1"/>
    <property type="molecule type" value="Genomic_DNA"/>
</dbReference>
<protein>
    <recommendedName>
        <fullName evidence="1">HAT C-terminal dimerisation domain-containing protein</fullName>
    </recommendedName>
</protein>
<dbReference type="Proteomes" id="UP001159363">
    <property type="component" value="Chromosome 4"/>
</dbReference>
<evidence type="ECO:0000313" key="3">
    <source>
        <dbReference type="Proteomes" id="UP001159363"/>
    </source>
</evidence>
<gene>
    <name evidence="2" type="ORF">PR048_016270</name>
</gene>
<comment type="caution">
    <text evidence="2">The sequence shown here is derived from an EMBL/GenBank/DDBJ whole genome shotgun (WGS) entry which is preliminary data.</text>
</comment>
<dbReference type="PANTHER" id="PTHR46289">
    <property type="entry name" value="52 KDA REPRESSOR OF THE INHIBITOR OF THE PROTEIN KINASE-LIKE PROTEIN-RELATED"/>
    <property type="match status" value="1"/>
</dbReference>
<sequence>MTAHEAKSLANIIKDYTSFSSLVIWYDVLLHINVVSKSLQSITTDVSDAICMIRENWHQNWNSRIDDWRNNNGRRKKVKQFTYEGEDEMVGDPTPHYKVEFYFHFLDIIIESLDERFTQLKSHSYSFDVLYDISTLKDMPSDVLNKKCSKLSSILQDNDSKDVNGDELCDELKVLSTLATSGIGPAETLKFTEQYNFAPNVGVALRILLTLPVTIASGQRRFSKLKLIKTYLRSTMLQSCLSGSALTLIEHQLAEKIDYAEDVKVFASSEARKVSFQ</sequence>
<dbReference type="Pfam" id="PF05699">
    <property type="entry name" value="Dimer_Tnp_hAT"/>
    <property type="match status" value="1"/>
</dbReference>
<evidence type="ECO:0000313" key="2">
    <source>
        <dbReference type="EMBL" id="KAJ8884413.1"/>
    </source>
</evidence>
<accession>A0ABQ9HJ93</accession>
<organism evidence="2 3">
    <name type="scientific">Dryococelus australis</name>
    <dbReference type="NCBI Taxonomy" id="614101"/>
    <lineage>
        <taxon>Eukaryota</taxon>
        <taxon>Metazoa</taxon>
        <taxon>Ecdysozoa</taxon>
        <taxon>Arthropoda</taxon>
        <taxon>Hexapoda</taxon>
        <taxon>Insecta</taxon>
        <taxon>Pterygota</taxon>
        <taxon>Neoptera</taxon>
        <taxon>Polyneoptera</taxon>
        <taxon>Phasmatodea</taxon>
        <taxon>Verophasmatodea</taxon>
        <taxon>Anareolatae</taxon>
        <taxon>Phasmatidae</taxon>
        <taxon>Eurycanthinae</taxon>
        <taxon>Dryococelus</taxon>
    </lineage>
</organism>
<evidence type="ECO:0000259" key="1">
    <source>
        <dbReference type="Pfam" id="PF05699"/>
    </source>
</evidence>
<keyword evidence="3" id="KW-1185">Reference proteome</keyword>
<dbReference type="InterPro" id="IPR052958">
    <property type="entry name" value="IFN-induced_PKR_regulator"/>
</dbReference>
<reference evidence="2 3" key="1">
    <citation type="submission" date="2023-02" db="EMBL/GenBank/DDBJ databases">
        <title>LHISI_Scaffold_Assembly.</title>
        <authorList>
            <person name="Stuart O.P."/>
            <person name="Cleave R."/>
            <person name="Magrath M.J.L."/>
            <person name="Mikheyev A.S."/>
        </authorList>
    </citation>
    <scope>NUCLEOTIDE SEQUENCE [LARGE SCALE GENOMIC DNA]</scope>
    <source>
        <strain evidence="2">Daus_M_001</strain>
        <tissue evidence="2">Leg muscle</tissue>
    </source>
</reference>
<feature type="domain" description="HAT C-terminal dimerisation" evidence="1">
    <location>
        <begin position="193"/>
        <end position="253"/>
    </location>
</feature>
<name>A0ABQ9HJ93_9NEOP</name>